<dbReference type="EMBL" id="CP000441">
    <property type="protein sequence ID" value="ABI90736.1"/>
    <property type="molecule type" value="Genomic_DNA"/>
</dbReference>
<evidence type="ECO:0000256" key="2">
    <source>
        <dbReference type="SAM" id="Phobius"/>
    </source>
</evidence>
<evidence type="ECO:0000313" key="4">
    <source>
        <dbReference type="Proteomes" id="UP000000662"/>
    </source>
</evidence>
<proteinExistence type="predicted"/>
<feature type="region of interest" description="Disordered" evidence="1">
    <location>
        <begin position="97"/>
        <end position="121"/>
    </location>
</feature>
<reference evidence="3" key="1">
    <citation type="submission" date="2006-08" db="EMBL/GenBank/DDBJ databases">
        <title>Complete sequence of Chromosome 2 of Burkholderia cepacia AMMD.</title>
        <authorList>
            <consortium name="US DOE Joint Genome Institute"/>
            <person name="Copeland A."/>
            <person name="Lucas S."/>
            <person name="Lapidus A."/>
            <person name="Barry K."/>
            <person name="Detter J.C."/>
            <person name="Glavina del Rio T."/>
            <person name="Hammon N."/>
            <person name="Israni S."/>
            <person name="Pitluck S."/>
            <person name="Bruce D."/>
            <person name="Chain P."/>
            <person name="Malfatti S."/>
            <person name="Shin M."/>
            <person name="Vergez L."/>
            <person name="Schmutz J."/>
            <person name="Larimer F."/>
            <person name="Land M."/>
            <person name="Hauser L."/>
            <person name="Kyrpides N."/>
            <person name="Kim E."/>
            <person name="Parke J."/>
            <person name="Coenye T."/>
            <person name="Konstantinidis K."/>
            <person name="Ramette A."/>
            <person name="Tiedje J."/>
            <person name="Richardson P."/>
        </authorList>
    </citation>
    <scope>NUCLEOTIDE SEQUENCE</scope>
    <source>
        <strain evidence="3">AMMD</strain>
    </source>
</reference>
<feature type="transmembrane region" description="Helical" evidence="2">
    <location>
        <begin position="150"/>
        <end position="171"/>
    </location>
</feature>
<keyword evidence="2" id="KW-0812">Transmembrane</keyword>
<keyword evidence="2" id="KW-1133">Transmembrane helix</keyword>
<keyword evidence="2" id="KW-0472">Membrane</keyword>
<evidence type="ECO:0008006" key="5">
    <source>
        <dbReference type="Google" id="ProtNLM"/>
    </source>
</evidence>
<evidence type="ECO:0000313" key="3">
    <source>
        <dbReference type="EMBL" id="ABI90736.1"/>
    </source>
</evidence>
<sequence>MKRARRAMPAFHEKPVMFRPCRRHDGGDKLRWSCVRSAPLRWRSRSSGRSLPDSASMSYWRKFILVVLLALSLPIQSFVTVSMQCAGAVAAVPHAEHEASADHPAASRAMPSAQGGEHAHEGHARHASSCSSCGACCFGTGIADPPAVSAASGIGIAFVAFASSPVVVSFLTGGIERPPRRLPV</sequence>
<gene>
    <name evidence="3" type="ordered locus">Bamb_5187</name>
</gene>
<dbReference type="KEGG" id="bam:Bamb_5187"/>
<accession>Q0B537</accession>
<dbReference type="Proteomes" id="UP000000662">
    <property type="component" value="Chromosome 2"/>
</dbReference>
<organism evidence="3 4">
    <name type="scientific">Burkholderia ambifaria (strain ATCC BAA-244 / DSM 16087 / CCUG 44356 / LMG 19182 / AMMD)</name>
    <name type="common">Burkholderia cepacia (strain AMMD)</name>
    <dbReference type="NCBI Taxonomy" id="339670"/>
    <lineage>
        <taxon>Bacteria</taxon>
        <taxon>Pseudomonadati</taxon>
        <taxon>Pseudomonadota</taxon>
        <taxon>Betaproteobacteria</taxon>
        <taxon>Burkholderiales</taxon>
        <taxon>Burkholderiaceae</taxon>
        <taxon>Burkholderia</taxon>
        <taxon>Burkholderia cepacia complex</taxon>
    </lineage>
</organism>
<keyword evidence="4" id="KW-1185">Reference proteome</keyword>
<dbReference type="AlphaFoldDB" id="Q0B537"/>
<name>Q0B537_BURCM</name>
<protein>
    <recommendedName>
        <fullName evidence="5">DUF2946 domain-containing protein</fullName>
    </recommendedName>
</protein>
<evidence type="ECO:0000256" key="1">
    <source>
        <dbReference type="SAM" id="MobiDB-lite"/>
    </source>
</evidence>